<sequence>NQSPQKCVLGRVLDGAGVAAMHLDSSRVERSPFCRCKFQQGTVGMLGFEKWPEQKDIVCGLCLIRIVGIGNKLYFREEDDESEWGEGGGRKGLLSQSVAGAKVCPPSKPVPQFTKHSFQRRGGPSGKDQLPPHPNPSRGLLTLSEFITGDGECLGARVSSEFLAVAFWGAKEAKSNNNVVLMAAKSARQVPKGSLPSASTLPSPHPLRKGSARQASLRFLRDPLPKHPSSFPRRKEITVGDFANLRQLSDCFPQRLLCAGRRARRGVRTASEPGSCGLLVVGPRPRGNAVAGVTLRGAAGAPGREGAAAARPAALAAQIVGAWNRGVSSNLKKAFSLPAPLFSISPSHASHPLSFTPSSSTGAEKAFKTKHKTRSYARAIAEGAGARM</sequence>
<evidence type="ECO:0000256" key="1">
    <source>
        <dbReference type="SAM" id="MobiDB-lite"/>
    </source>
</evidence>
<protein>
    <submittedName>
        <fullName evidence="2">Uncharacterized protein</fullName>
    </submittedName>
</protein>
<feature type="non-terminal residue" evidence="2">
    <location>
        <position position="388"/>
    </location>
</feature>
<organism evidence="2 3">
    <name type="scientific">Balaenoptera physalus</name>
    <name type="common">Fin whale</name>
    <name type="synonym">Balaena physalus</name>
    <dbReference type="NCBI Taxonomy" id="9770"/>
    <lineage>
        <taxon>Eukaryota</taxon>
        <taxon>Metazoa</taxon>
        <taxon>Chordata</taxon>
        <taxon>Craniata</taxon>
        <taxon>Vertebrata</taxon>
        <taxon>Euteleostomi</taxon>
        <taxon>Mammalia</taxon>
        <taxon>Eutheria</taxon>
        <taxon>Laurasiatheria</taxon>
        <taxon>Artiodactyla</taxon>
        <taxon>Whippomorpha</taxon>
        <taxon>Cetacea</taxon>
        <taxon>Mysticeti</taxon>
        <taxon>Balaenopteridae</taxon>
        <taxon>Balaenoptera</taxon>
    </lineage>
</organism>
<accession>A0A6A1QMR2</accession>
<keyword evidence="3" id="KW-1185">Reference proteome</keyword>
<feature type="non-terminal residue" evidence="2">
    <location>
        <position position="1"/>
    </location>
</feature>
<name>A0A6A1QMR2_BALPH</name>
<proteinExistence type="predicted"/>
<dbReference type="Proteomes" id="UP000437017">
    <property type="component" value="Unassembled WGS sequence"/>
</dbReference>
<gene>
    <name evidence="2" type="ORF">E2I00_014055</name>
</gene>
<dbReference type="OrthoDB" id="10513116at2759"/>
<dbReference type="EMBL" id="SGJD01000077">
    <property type="protein sequence ID" value="KAB0407189.1"/>
    <property type="molecule type" value="Genomic_DNA"/>
</dbReference>
<evidence type="ECO:0000313" key="2">
    <source>
        <dbReference type="EMBL" id="KAB0407189.1"/>
    </source>
</evidence>
<feature type="region of interest" description="Disordered" evidence="1">
    <location>
        <begin position="191"/>
        <end position="213"/>
    </location>
</feature>
<feature type="region of interest" description="Disordered" evidence="1">
    <location>
        <begin position="105"/>
        <end position="141"/>
    </location>
</feature>
<evidence type="ECO:0000313" key="3">
    <source>
        <dbReference type="Proteomes" id="UP000437017"/>
    </source>
</evidence>
<reference evidence="2 3" key="1">
    <citation type="journal article" date="2019" name="PLoS ONE">
        <title>Genomic analyses reveal an absence of contemporary introgressive admixture between fin whales and blue whales, despite known hybrids.</title>
        <authorList>
            <person name="Westbury M.V."/>
            <person name="Petersen B."/>
            <person name="Lorenzen E.D."/>
        </authorList>
    </citation>
    <scope>NUCLEOTIDE SEQUENCE [LARGE SCALE GENOMIC DNA]</scope>
    <source>
        <strain evidence="2">FinWhale-01</strain>
    </source>
</reference>
<comment type="caution">
    <text evidence="2">The sequence shown here is derived from an EMBL/GenBank/DDBJ whole genome shotgun (WGS) entry which is preliminary data.</text>
</comment>
<dbReference type="AlphaFoldDB" id="A0A6A1QMR2"/>